<feature type="region of interest" description="Disordered" evidence="1">
    <location>
        <begin position="103"/>
        <end position="139"/>
    </location>
</feature>
<evidence type="ECO:0000256" key="1">
    <source>
        <dbReference type="SAM" id="MobiDB-lite"/>
    </source>
</evidence>
<organism evidence="2">
    <name type="scientific">bioreactor metagenome</name>
    <dbReference type="NCBI Taxonomy" id="1076179"/>
    <lineage>
        <taxon>unclassified sequences</taxon>
        <taxon>metagenomes</taxon>
        <taxon>ecological metagenomes</taxon>
    </lineage>
</organism>
<accession>A0A645IR89</accession>
<name>A0A645IR89_9ZZZZ</name>
<sequence>MEGRDPHQPGPVADQLLHPVPHLGGGLVGEGDRQYRTGMDVPDAHQVRDPAGQHPSLARPGTGHHQHRAAGVQHRFSLRRVQIGDQLILGHLVAAGPLGRSVEAGQESVSHGRPSVRQQIGTSLQGHPTPQASYASPTLSRWRQVNRRPVDRHFTSSDCPA</sequence>
<reference evidence="2" key="1">
    <citation type="submission" date="2019-08" db="EMBL/GenBank/DDBJ databases">
        <authorList>
            <person name="Kucharzyk K."/>
            <person name="Murdoch R.W."/>
            <person name="Higgins S."/>
            <person name="Loffler F."/>
        </authorList>
    </citation>
    <scope>NUCLEOTIDE SEQUENCE</scope>
</reference>
<dbReference type="AlphaFoldDB" id="A0A645IR89"/>
<evidence type="ECO:0000313" key="2">
    <source>
        <dbReference type="EMBL" id="MPN53412.1"/>
    </source>
</evidence>
<dbReference type="EMBL" id="VSSQ01120514">
    <property type="protein sequence ID" value="MPN53412.1"/>
    <property type="molecule type" value="Genomic_DNA"/>
</dbReference>
<protein>
    <submittedName>
        <fullName evidence="2">Uncharacterized protein</fullName>
    </submittedName>
</protein>
<feature type="compositionally biased region" description="Polar residues" evidence="1">
    <location>
        <begin position="116"/>
        <end position="139"/>
    </location>
</feature>
<proteinExistence type="predicted"/>
<comment type="caution">
    <text evidence="2">The sequence shown here is derived from an EMBL/GenBank/DDBJ whole genome shotgun (WGS) entry which is preliminary data.</text>
</comment>
<feature type="region of interest" description="Disordered" evidence="1">
    <location>
        <begin position="1"/>
        <end position="72"/>
    </location>
</feature>
<gene>
    <name evidence="2" type="ORF">SDC9_201076</name>
</gene>